<name>A0AAE1LI22_9NEOP</name>
<dbReference type="Proteomes" id="UP001219518">
    <property type="component" value="Unassembled WGS sequence"/>
</dbReference>
<gene>
    <name evidence="1" type="ORF">KUF71_010206</name>
</gene>
<reference evidence="1" key="1">
    <citation type="submission" date="2021-07" db="EMBL/GenBank/DDBJ databases">
        <authorList>
            <person name="Catto M.A."/>
            <person name="Jacobson A."/>
            <person name="Kennedy G."/>
            <person name="Labadie P."/>
            <person name="Hunt B.G."/>
            <person name="Srinivasan R."/>
        </authorList>
    </citation>
    <scope>NUCLEOTIDE SEQUENCE</scope>
    <source>
        <strain evidence="1">PL_HMW_Pooled</strain>
        <tissue evidence="1">Head</tissue>
    </source>
</reference>
<comment type="caution">
    <text evidence="1">The sequence shown here is derived from an EMBL/GenBank/DDBJ whole genome shotgun (WGS) entry which is preliminary data.</text>
</comment>
<dbReference type="AlphaFoldDB" id="A0AAE1LI22"/>
<organism evidence="1 2">
    <name type="scientific">Frankliniella fusca</name>
    <dbReference type="NCBI Taxonomy" id="407009"/>
    <lineage>
        <taxon>Eukaryota</taxon>
        <taxon>Metazoa</taxon>
        <taxon>Ecdysozoa</taxon>
        <taxon>Arthropoda</taxon>
        <taxon>Hexapoda</taxon>
        <taxon>Insecta</taxon>
        <taxon>Pterygota</taxon>
        <taxon>Neoptera</taxon>
        <taxon>Paraneoptera</taxon>
        <taxon>Thysanoptera</taxon>
        <taxon>Terebrantia</taxon>
        <taxon>Thripoidea</taxon>
        <taxon>Thripidae</taxon>
        <taxon>Frankliniella</taxon>
    </lineage>
</organism>
<evidence type="ECO:0000313" key="2">
    <source>
        <dbReference type="Proteomes" id="UP001219518"/>
    </source>
</evidence>
<protein>
    <submittedName>
        <fullName evidence="1">Protein muscleblind</fullName>
    </submittedName>
</protein>
<dbReference type="EMBL" id="JAHWGI010001031">
    <property type="protein sequence ID" value="KAK3920991.1"/>
    <property type="molecule type" value="Genomic_DNA"/>
</dbReference>
<evidence type="ECO:0000313" key="1">
    <source>
        <dbReference type="EMBL" id="KAK3920991.1"/>
    </source>
</evidence>
<keyword evidence="2" id="KW-1185">Reference proteome</keyword>
<proteinExistence type="predicted"/>
<reference evidence="1" key="2">
    <citation type="journal article" date="2023" name="BMC Genomics">
        <title>Pest status, molecular evolution, and epigenetic factors derived from the genome assembly of Frankliniella fusca, a thysanopteran phytovirus vector.</title>
        <authorList>
            <person name="Catto M.A."/>
            <person name="Labadie P.E."/>
            <person name="Jacobson A.L."/>
            <person name="Kennedy G.G."/>
            <person name="Srinivasan R."/>
            <person name="Hunt B.G."/>
        </authorList>
    </citation>
    <scope>NUCLEOTIDE SEQUENCE</scope>
    <source>
        <strain evidence="1">PL_HMW_Pooled</strain>
    </source>
</reference>
<sequence>MVAGQVQTVATNPYLTSMPQVSGTFSPYFTHAGPIMPAIMGPDPAGVSSPLGMVQQTVVTQQKMPRSDRLEGKAFKFYVKLSGSIRKKYPSSVIKCLEVYWSQSIPA</sequence>
<accession>A0AAE1LI22</accession>